<feature type="non-terminal residue" evidence="2">
    <location>
        <position position="158"/>
    </location>
</feature>
<organism evidence="2">
    <name type="scientific">Clastoptera arizonana</name>
    <name type="common">Arizona spittle bug</name>
    <dbReference type="NCBI Taxonomy" id="38151"/>
    <lineage>
        <taxon>Eukaryota</taxon>
        <taxon>Metazoa</taxon>
        <taxon>Ecdysozoa</taxon>
        <taxon>Arthropoda</taxon>
        <taxon>Hexapoda</taxon>
        <taxon>Insecta</taxon>
        <taxon>Pterygota</taxon>
        <taxon>Neoptera</taxon>
        <taxon>Paraneoptera</taxon>
        <taxon>Hemiptera</taxon>
        <taxon>Auchenorrhyncha</taxon>
        <taxon>Cercopoidea</taxon>
        <taxon>Clastopteridae</taxon>
        <taxon>Clastoptera</taxon>
    </lineage>
</organism>
<keyword evidence="1" id="KW-0732">Signal</keyword>
<evidence type="ECO:0000313" key="2">
    <source>
        <dbReference type="EMBL" id="JAS35850.1"/>
    </source>
</evidence>
<accession>A0A1B6ED88</accession>
<feature type="signal peptide" evidence="1">
    <location>
        <begin position="1"/>
        <end position="18"/>
    </location>
</feature>
<dbReference type="EMBL" id="GEDC01001448">
    <property type="protein sequence ID" value="JAS35850.1"/>
    <property type="molecule type" value="Transcribed_RNA"/>
</dbReference>
<dbReference type="InterPro" id="IPR036591">
    <property type="entry name" value="YggU-like_sf"/>
</dbReference>
<gene>
    <name evidence="2" type="ORF">g.2053</name>
</gene>
<name>A0A1B6ED88_9HEMI</name>
<protein>
    <submittedName>
        <fullName evidence="2">Uncharacterized protein</fullName>
    </submittedName>
</protein>
<proteinExistence type="predicted"/>
<sequence length="158" mass="17999">MNIILLLVVYSIFSQIEGKQDDVNSLFEKKDDSIDQMIEPISFDKNYNIIMRVLVKRGNNNKVIDASTDRVELVILAPSYEEALEAELCRYISNILGVRRDCITILERSENSDKMKKVLLVDGKQIGGSMVLDRIISAIDDETFIRKIKEEEEALSPS</sequence>
<dbReference type="SUPFAM" id="SSF69786">
    <property type="entry name" value="YggU-like"/>
    <property type="match status" value="1"/>
</dbReference>
<reference evidence="2" key="1">
    <citation type="submission" date="2015-12" db="EMBL/GenBank/DDBJ databases">
        <title>De novo transcriptome assembly of four potential Pierce s Disease insect vectors from Arizona vineyards.</title>
        <authorList>
            <person name="Tassone E.E."/>
        </authorList>
    </citation>
    <scope>NUCLEOTIDE SEQUENCE</scope>
</reference>
<evidence type="ECO:0000256" key="1">
    <source>
        <dbReference type="SAM" id="SignalP"/>
    </source>
</evidence>
<feature type="chain" id="PRO_5008582016" evidence="1">
    <location>
        <begin position="19"/>
        <end position="158"/>
    </location>
</feature>
<dbReference type="AlphaFoldDB" id="A0A1B6ED88"/>